<sequence>MDSTKDMIDNASKLIADTITKFMPPFFRPPRYRDNDFISVPPVDENNLPDGNTYRTSALCISCQEFLRRSNMFFGSWFGFVPNLEIRLFRSSLGDLEASVLQHHCHLCTLVWWLLVRDRDPHLLESAMDRGVFLHIGDSWNEIQVRCDGLPLRTEDTMNLRESRNYNHQVYQPGHDFGANSEACSKLVHYWLEECNVKHVDCHAPNLTHWPTRLINVGTHDGLVPIHLSTTTGMKPTDVYCALSHRWDENVFQLTLKNKQEIMEKIDLKVLPKSFQNAILITRNLGISYLWIDSLCIIQDCKDDWAQEASTMADVYENSYCTIAAASNTVVNQKHHLETWNPLIYHACLVAGTVENGLYIKADLSGRSRCLSGTCDSSLLAHSALRTRGWVFQERLLSRRMLYSSDLEIFWVCLQGRASQYSRNGHDKAPIFGPSVKRLEWQRYRFIEQQRAYFESLRRGEHDPLERHKLWFGLVEAYSECQLTQETDKLVALSGIAQRVQEWTGWAYLAGLWKENLLYDLLWRLKGTPTHRKSTYIAPTWSWASVEGKITSKAISNSEPLGKAWVQVINASTVVYALDKMATGQVSGGSLTIRGRVIRAVDLVEYPPEFSWHMSTEDPRDSEDPWQMSSGERPKSSFTLRYTTYRGFFEDRVGWLYLDVAGLDIEKIFLVPFFGKIFEPYGYTNDDNKDFFTKPYKEERHEGIGLAIMKKAGGVLYQRVGVFKCISTPCYRNPVTWQKYGHEETILIE</sequence>
<dbReference type="AlphaFoldDB" id="A0A8H4RML8"/>
<dbReference type="EMBL" id="JAAMPI010000318">
    <property type="protein sequence ID" value="KAF4632764.1"/>
    <property type="molecule type" value="Genomic_DNA"/>
</dbReference>
<gene>
    <name evidence="3" type="ORF">G7Y89_g5364</name>
</gene>
<name>A0A8H4RML8_9HELO</name>
<protein>
    <recommendedName>
        <fullName evidence="2">Heterokaryon incompatibility domain-containing protein</fullName>
    </recommendedName>
</protein>
<evidence type="ECO:0000259" key="2">
    <source>
        <dbReference type="Pfam" id="PF06985"/>
    </source>
</evidence>
<keyword evidence="4" id="KW-1185">Reference proteome</keyword>
<comment type="caution">
    <text evidence="3">The sequence shown here is derived from an EMBL/GenBank/DDBJ whole genome shotgun (WGS) entry which is preliminary data.</text>
</comment>
<dbReference type="OrthoDB" id="5143057at2759"/>
<dbReference type="PANTHER" id="PTHR33112:SF8">
    <property type="entry name" value="HETEROKARYON INCOMPATIBILITY DOMAIN-CONTAINING PROTEIN"/>
    <property type="match status" value="1"/>
</dbReference>
<organism evidence="3 4">
    <name type="scientific">Cudoniella acicularis</name>
    <dbReference type="NCBI Taxonomy" id="354080"/>
    <lineage>
        <taxon>Eukaryota</taxon>
        <taxon>Fungi</taxon>
        <taxon>Dikarya</taxon>
        <taxon>Ascomycota</taxon>
        <taxon>Pezizomycotina</taxon>
        <taxon>Leotiomycetes</taxon>
        <taxon>Helotiales</taxon>
        <taxon>Tricladiaceae</taxon>
        <taxon>Cudoniella</taxon>
    </lineage>
</organism>
<accession>A0A8H4RML8</accession>
<reference evidence="3 4" key="1">
    <citation type="submission" date="2020-03" db="EMBL/GenBank/DDBJ databases">
        <title>Draft Genome Sequence of Cudoniella acicularis.</title>
        <authorList>
            <person name="Buettner E."/>
            <person name="Kellner H."/>
        </authorList>
    </citation>
    <scope>NUCLEOTIDE SEQUENCE [LARGE SCALE GENOMIC DNA]</scope>
    <source>
        <strain evidence="3 4">DSM 108380</strain>
    </source>
</reference>
<proteinExistence type="predicted"/>
<dbReference type="InterPro" id="IPR010730">
    <property type="entry name" value="HET"/>
</dbReference>
<feature type="region of interest" description="Disordered" evidence="1">
    <location>
        <begin position="614"/>
        <end position="634"/>
    </location>
</feature>
<feature type="domain" description="Heterokaryon incompatibility" evidence="2">
    <location>
        <begin position="240"/>
        <end position="394"/>
    </location>
</feature>
<dbReference type="Pfam" id="PF06985">
    <property type="entry name" value="HET"/>
    <property type="match status" value="1"/>
</dbReference>
<evidence type="ECO:0000313" key="3">
    <source>
        <dbReference type="EMBL" id="KAF4632764.1"/>
    </source>
</evidence>
<evidence type="ECO:0000256" key="1">
    <source>
        <dbReference type="SAM" id="MobiDB-lite"/>
    </source>
</evidence>
<dbReference type="Proteomes" id="UP000566819">
    <property type="component" value="Unassembled WGS sequence"/>
</dbReference>
<dbReference type="PANTHER" id="PTHR33112">
    <property type="entry name" value="DOMAIN PROTEIN, PUTATIVE-RELATED"/>
    <property type="match status" value="1"/>
</dbReference>
<evidence type="ECO:0000313" key="4">
    <source>
        <dbReference type="Proteomes" id="UP000566819"/>
    </source>
</evidence>